<feature type="transmembrane region" description="Helical" evidence="1">
    <location>
        <begin position="28"/>
        <end position="49"/>
    </location>
</feature>
<dbReference type="Proteomes" id="UP000183918">
    <property type="component" value="Unassembled WGS sequence"/>
</dbReference>
<reference evidence="2 3" key="1">
    <citation type="submission" date="2016-10" db="EMBL/GenBank/DDBJ databases">
        <authorList>
            <person name="de Groot N.N."/>
        </authorList>
    </citation>
    <scope>NUCLEOTIDE SEQUENCE [LARGE SCALE GENOMIC DNA]</scope>
    <source>
        <strain evidence="2 3">DSM 14045</strain>
    </source>
</reference>
<dbReference type="InterPro" id="IPR043765">
    <property type="entry name" value="DUF5711"/>
</dbReference>
<keyword evidence="1" id="KW-1133">Transmembrane helix</keyword>
<sequence>MAIKSEFKRIETNEDIIEKKVREHKNKIFRRIVAIALVITCCIILFELLSSMRSYSKYTVVDYSKCSDTGAAKYESFKGNIVEYSNDGANCKTSSGDLVWNQAYTMTTPVVTKCKDYMAIYDKGGTKIVLLNEGGLVENLDTTKPIQKVKVAAQGSIAIIQKSGTEYDVKLYDKKGKELAGGEYHGNRGGFPIDIAISMDAKKMAVSLIDINKGKVDTTLNFYNFDTVGQNKIDNNVGSFSYNNTVVPEIYYSSNNSMVAIADNAIYQFSETDTPKLKRKIEIKENIRSVFYNEKYVGVVTENNAEKSEKKHIVVYDKNGKIAMENNTSLAYDTVEILDNNEICLKNNSECEIYTMYSIRKFKGKFDQEIYKVFTRGSSRKYVFIAKGEMQEVKLY</sequence>
<name>A0A1H3KM52_9FIRM</name>
<dbReference type="STRING" id="1122142.SAMN02910414_01744"/>
<dbReference type="OrthoDB" id="1779345at2"/>
<accession>A0A1H3KM52</accession>
<evidence type="ECO:0000313" key="2">
    <source>
        <dbReference type="EMBL" id="SDY52825.1"/>
    </source>
</evidence>
<keyword evidence="1" id="KW-0472">Membrane</keyword>
<protein>
    <submittedName>
        <fullName evidence="2">Uncharacterized protein</fullName>
    </submittedName>
</protein>
<dbReference type="SUPFAM" id="SSF50969">
    <property type="entry name" value="YVTN repeat-like/Quinoprotein amine dehydrogenase"/>
    <property type="match status" value="1"/>
</dbReference>
<organism evidence="2 3">
    <name type="scientific">Lachnobacterium bovis DSM 14045</name>
    <dbReference type="NCBI Taxonomy" id="1122142"/>
    <lineage>
        <taxon>Bacteria</taxon>
        <taxon>Bacillati</taxon>
        <taxon>Bacillota</taxon>
        <taxon>Clostridia</taxon>
        <taxon>Lachnospirales</taxon>
        <taxon>Lachnospiraceae</taxon>
        <taxon>Lachnobacterium</taxon>
    </lineage>
</organism>
<dbReference type="EMBL" id="FNPG01000021">
    <property type="protein sequence ID" value="SDY52825.1"/>
    <property type="molecule type" value="Genomic_DNA"/>
</dbReference>
<dbReference type="RefSeq" id="WP_074718125.1">
    <property type="nucleotide sequence ID" value="NZ_FNPG01000021.1"/>
</dbReference>
<gene>
    <name evidence="2" type="ORF">SAMN02910414_01744</name>
</gene>
<keyword evidence="1" id="KW-0812">Transmembrane</keyword>
<proteinExistence type="predicted"/>
<keyword evidence="3" id="KW-1185">Reference proteome</keyword>
<dbReference type="Pfam" id="PF18975">
    <property type="entry name" value="DUF5711"/>
    <property type="match status" value="1"/>
</dbReference>
<dbReference type="AlphaFoldDB" id="A0A1H3KM52"/>
<evidence type="ECO:0000256" key="1">
    <source>
        <dbReference type="SAM" id="Phobius"/>
    </source>
</evidence>
<dbReference type="InterPro" id="IPR011044">
    <property type="entry name" value="Quino_amine_DH_bsu"/>
</dbReference>
<evidence type="ECO:0000313" key="3">
    <source>
        <dbReference type="Proteomes" id="UP000183918"/>
    </source>
</evidence>